<dbReference type="InterPro" id="IPR000644">
    <property type="entry name" value="CBS_dom"/>
</dbReference>
<proteinExistence type="predicted"/>
<dbReference type="Pfam" id="PF00571">
    <property type="entry name" value="CBS"/>
    <property type="match status" value="2"/>
</dbReference>
<gene>
    <name evidence="3" type="ORF">MNBD_GAMMA14-1012</name>
</gene>
<dbReference type="SMART" id="SM00116">
    <property type="entry name" value="CBS"/>
    <property type="match status" value="2"/>
</dbReference>
<keyword evidence="1" id="KW-0129">CBS domain</keyword>
<dbReference type="InterPro" id="IPR051257">
    <property type="entry name" value="Diverse_CBS-Domain"/>
</dbReference>
<dbReference type="InterPro" id="IPR046342">
    <property type="entry name" value="CBS_dom_sf"/>
</dbReference>
<dbReference type="CDD" id="cd04630">
    <property type="entry name" value="CBS_pair_bac"/>
    <property type="match status" value="1"/>
</dbReference>
<sequence>MSDRKVVRVRDVMKSRFDLINGKMTVAEALKTMQHVDTKCLLVEKRHEDDEYGMVLLSDIAKQVLARDRSPDRVNIYEIMSKPVVSVSSDMDIRYCARMFEQFGLSRAPVIDNRKMVGIVSFTDMVLKGYDF</sequence>
<name>A0A3B0YCZ1_9ZZZZ</name>
<dbReference type="PANTHER" id="PTHR43080">
    <property type="entry name" value="CBS DOMAIN-CONTAINING PROTEIN CBSX3, MITOCHONDRIAL"/>
    <property type="match status" value="1"/>
</dbReference>
<feature type="domain" description="CBS" evidence="2">
    <location>
        <begin position="80"/>
        <end position="132"/>
    </location>
</feature>
<dbReference type="Gene3D" id="3.10.580.10">
    <property type="entry name" value="CBS-domain"/>
    <property type="match status" value="1"/>
</dbReference>
<evidence type="ECO:0000259" key="2">
    <source>
        <dbReference type="PROSITE" id="PS51371"/>
    </source>
</evidence>
<organism evidence="3">
    <name type="scientific">hydrothermal vent metagenome</name>
    <dbReference type="NCBI Taxonomy" id="652676"/>
    <lineage>
        <taxon>unclassified sequences</taxon>
        <taxon>metagenomes</taxon>
        <taxon>ecological metagenomes</taxon>
    </lineage>
</organism>
<dbReference type="EMBL" id="UOFM01000005">
    <property type="protein sequence ID" value="VAW72049.1"/>
    <property type="molecule type" value="Genomic_DNA"/>
</dbReference>
<evidence type="ECO:0000256" key="1">
    <source>
        <dbReference type="ARBA" id="ARBA00023122"/>
    </source>
</evidence>
<dbReference type="PANTHER" id="PTHR43080:SF2">
    <property type="entry name" value="CBS DOMAIN-CONTAINING PROTEIN"/>
    <property type="match status" value="1"/>
</dbReference>
<evidence type="ECO:0000313" key="3">
    <source>
        <dbReference type="EMBL" id="VAW72049.1"/>
    </source>
</evidence>
<dbReference type="SUPFAM" id="SSF54631">
    <property type="entry name" value="CBS-domain pair"/>
    <property type="match status" value="1"/>
</dbReference>
<dbReference type="PROSITE" id="PS51371">
    <property type="entry name" value="CBS"/>
    <property type="match status" value="1"/>
</dbReference>
<dbReference type="AlphaFoldDB" id="A0A3B0YCZ1"/>
<accession>A0A3B0YCZ1</accession>
<reference evidence="3" key="1">
    <citation type="submission" date="2018-06" db="EMBL/GenBank/DDBJ databases">
        <authorList>
            <person name="Zhirakovskaya E."/>
        </authorList>
    </citation>
    <scope>NUCLEOTIDE SEQUENCE</scope>
</reference>
<protein>
    <recommendedName>
        <fullName evidence="2">CBS domain-containing protein</fullName>
    </recommendedName>
</protein>